<evidence type="ECO:0000313" key="6">
    <source>
        <dbReference type="Proteomes" id="UP000196878"/>
    </source>
</evidence>
<dbReference type="RefSeq" id="WP_088216803.1">
    <property type="nucleotide sequence ID" value="NZ_NIPW01000049.1"/>
</dbReference>
<accession>A0A212A6M0</accession>
<dbReference type="InterPro" id="IPR016032">
    <property type="entry name" value="Sig_transdc_resp-reg_C-effctor"/>
</dbReference>
<keyword evidence="3" id="KW-0804">Transcription</keyword>
<dbReference type="PROSITE" id="PS50043">
    <property type="entry name" value="HTH_LUXR_2"/>
    <property type="match status" value="1"/>
</dbReference>
<dbReference type="SMART" id="SM00421">
    <property type="entry name" value="HTH_LUXR"/>
    <property type="match status" value="1"/>
</dbReference>
<organism evidence="5 6">
    <name type="scientific">Haematobacter genomosp. 1</name>
    <dbReference type="NCBI Taxonomy" id="366618"/>
    <lineage>
        <taxon>Bacteria</taxon>
        <taxon>Pseudomonadati</taxon>
        <taxon>Pseudomonadota</taxon>
        <taxon>Alphaproteobacteria</taxon>
        <taxon>Rhodobacterales</taxon>
        <taxon>Paracoccaceae</taxon>
        <taxon>Haematobacter</taxon>
    </lineage>
</organism>
<protein>
    <recommendedName>
        <fullName evidence="4">HTH luxR-type domain-containing protein</fullName>
    </recommendedName>
</protein>
<dbReference type="Gene3D" id="1.10.10.10">
    <property type="entry name" value="Winged helix-like DNA-binding domain superfamily/Winged helix DNA-binding domain"/>
    <property type="match status" value="1"/>
</dbReference>
<evidence type="ECO:0000256" key="1">
    <source>
        <dbReference type="ARBA" id="ARBA00023015"/>
    </source>
</evidence>
<dbReference type="SUPFAM" id="SSF46894">
    <property type="entry name" value="C-terminal effector domain of the bipartite response regulators"/>
    <property type="match status" value="1"/>
</dbReference>
<dbReference type="InterPro" id="IPR000792">
    <property type="entry name" value="Tscrpt_reg_LuxR_C"/>
</dbReference>
<dbReference type="Gene3D" id="3.30.450.80">
    <property type="entry name" value="Transcription factor LuxR-like, autoinducer-binding domain"/>
    <property type="match status" value="1"/>
</dbReference>
<keyword evidence="1" id="KW-0805">Transcription regulation</keyword>
<dbReference type="Proteomes" id="UP000196878">
    <property type="component" value="Unassembled WGS sequence"/>
</dbReference>
<reference evidence="5 6" key="1">
    <citation type="submission" date="2016-12" db="EMBL/GenBank/DDBJ databases">
        <title>Comparison of Traditional DNA-DNA Hybridization with In Silico Genomic Analysis.</title>
        <authorList>
            <person name="Nicholson A.C."/>
            <person name="Humrighouse B.W."/>
            <person name="Graziano J."/>
            <person name="Lasker B."/>
            <person name="Whitney A.M."/>
            <person name="Mcquiston J.R."/>
        </authorList>
    </citation>
    <scope>NUCLEOTIDE SEQUENCE [LARGE SCALE GENOMIC DNA]</scope>
    <source>
        <strain evidence="5 6">H2240</strain>
    </source>
</reference>
<dbReference type="GO" id="GO:0006355">
    <property type="term" value="P:regulation of DNA-templated transcription"/>
    <property type="evidence" value="ECO:0007669"/>
    <property type="project" value="InterPro"/>
</dbReference>
<dbReference type="InterPro" id="IPR036388">
    <property type="entry name" value="WH-like_DNA-bd_sf"/>
</dbReference>
<dbReference type="CDD" id="cd06170">
    <property type="entry name" value="LuxR_C_like"/>
    <property type="match status" value="1"/>
</dbReference>
<name>A0A212A6M0_9RHOB</name>
<feature type="non-terminal residue" evidence="5">
    <location>
        <position position="1"/>
    </location>
</feature>
<dbReference type="EMBL" id="NIPW01000049">
    <property type="protein sequence ID" value="OWJ74885.1"/>
    <property type="molecule type" value="Genomic_DNA"/>
</dbReference>
<evidence type="ECO:0000259" key="4">
    <source>
        <dbReference type="PROSITE" id="PS50043"/>
    </source>
</evidence>
<evidence type="ECO:0000256" key="3">
    <source>
        <dbReference type="ARBA" id="ARBA00023163"/>
    </source>
</evidence>
<dbReference type="GO" id="GO:0003677">
    <property type="term" value="F:DNA binding"/>
    <property type="evidence" value="ECO:0007669"/>
    <property type="project" value="UniProtKB-KW"/>
</dbReference>
<proteinExistence type="predicted"/>
<dbReference type="SUPFAM" id="SSF75516">
    <property type="entry name" value="Pheromone-binding domain of LuxR-like quorum-sensing transcription factors"/>
    <property type="match status" value="1"/>
</dbReference>
<evidence type="ECO:0000256" key="2">
    <source>
        <dbReference type="ARBA" id="ARBA00023125"/>
    </source>
</evidence>
<dbReference type="InterPro" id="IPR005143">
    <property type="entry name" value="TF_LuxR_autoind-bd_dom"/>
</dbReference>
<gene>
    <name evidence="5" type="ORF">CDV49_18455</name>
</gene>
<dbReference type="Pfam" id="PF00196">
    <property type="entry name" value="GerE"/>
    <property type="match status" value="1"/>
</dbReference>
<feature type="domain" description="HTH luxR-type" evidence="4">
    <location>
        <begin position="174"/>
        <end position="239"/>
    </location>
</feature>
<dbReference type="AlphaFoldDB" id="A0A212A6M0"/>
<sequence>HFRDTTAAMPLPFLVSLFVDCTFSRAGGVMVWTVVPEMTHLDARLRAIAPVGYSLVIHVRSLTPEYYVSTYPERWVETYTERQYAMFDPVNLWARTHSGRVRWSDIEVDNYSPASKLIMDRAREYGLNYGCGVSRSRIEEYGTLSCLFCAREDRELTDGELDEVEGIFNQLLAAVEAARPLSDIERALLSDLANGLPYKEIAHRQGVSTETIKKRLERIRDLLGARNSVQAVAIATKRGLILNQPASGPE</sequence>
<comment type="caution">
    <text evidence="5">The sequence shown here is derived from an EMBL/GenBank/DDBJ whole genome shotgun (WGS) entry which is preliminary data.</text>
</comment>
<dbReference type="InterPro" id="IPR036693">
    <property type="entry name" value="TF_LuxR_autoind-bd_dom_sf"/>
</dbReference>
<keyword evidence="2" id="KW-0238">DNA-binding</keyword>
<dbReference type="Pfam" id="PF03472">
    <property type="entry name" value="Autoind_bind"/>
    <property type="match status" value="1"/>
</dbReference>
<keyword evidence="6" id="KW-1185">Reference proteome</keyword>
<evidence type="ECO:0000313" key="5">
    <source>
        <dbReference type="EMBL" id="OWJ74885.1"/>
    </source>
</evidence>